<sequence>MLQLDMKNKNQLISYLEKILHLDVSISHMKLEYKKSLPVAIKSNYEIFTIEIENVNVVVLHTHEQDLQSIKKHLSLFKEALSLPIALSIENISSSTKKYLIENAISFISDESIYLPQLLIYLKDINTKKKKSTNKKLSKLAQTILIYAYSQRYFELDINESADIFNVTKMSTSRALNELVEFELLSKESIGRKNEYSLNRDIEIDNMFNKLKSPVQDRVFIKKEDLVYFEEKVKASYSALSVYTNITNYKPIYAVEKKQFDKILKQDNPISIYEKEYDNELIELELWRYSPLQIQNDIVDKISLYLSLKDTVSVEDSRVMDAMSELYNDIKGMIN</sequence>
<dbReference type="eggNOG" id="COG1846">
    <property type="taxonomic scope" value="Bacteria"/>
</dbReference>
<organism evidence="1 2">
    <name type="scientific">Sulfurimonas autotrophica (strain ATCC BAA-671 / DSM 16294 / JCM 11897 / OK10)</name>
    <dbReference type="NCBI Taxonomy" id="563040"/>
    <lineage>
        <taxon>Bacteria</taxon>
        <taxon>Pseudomonadati</taxon>
        <taxon>Campylobacterota</taxon>
        <taxon>Epsilonproteobacteria</taxon>
        <taxon>Campylobacterales</taxon>
        <taxon>Sulfurimonadaceae</taxon>
        <taxon>Sulfurimonas</taxon>
    </lineage>
</organism>
<dbReference type="AlphaFoldDB" id="E0URG4"/>
<proteinExistence type="predicted"/>
<dbReference type="EMBL" id="CP002205">
    <property type="protein sequence ID" value="ADN10050.1"/>
    <property type="molecule type" value="Genomic_DNA"/>
</dbReference>
<evidence type="ECO:0000313" key="1">
    <source>
        <dbReference type="EMBL" id="ADN10050.1"/>
    </source>
</evidence>
<dbReference type="RefSeq" id="WP_013327803.1">
    <property type="nucleotide sequence ID" value="NC_014506.1"/>
</dbReference>
<evidence type="ECO:0000313" key="2">
    <source>
        <dbReference type="Proteomes" id="UP000007803"/>
    </source>
</evidence>
<reference evidence="2" key="1">
    <citation type="journal article" date="2010" name="Stand. Genomic Sci.">
        <title>Complete genome sequence of Sulfurimonas autotrophica type strain (OK10).</title>
        <authorList>
            <person name="Sikorski J."/>
            <person name="Munk C."/>
            <person name="Lapidus A."/>
            <person name="Djao O."/>
            <person name="Lucas S."/>
            <person name="Glavina Del Rio T."/>
            <person name="Nolan M."/>
            <person name="Tice H."/>
            <person name="Han C."/>
            <person name="Cheng J."/>
            <person name="Tapia R."/>
            <person name="Goodwin L."/>
            <person name="Pitluck S."/>
            <person name="Liolios K."/>
            <person name="Ivanova N."/>
            <person name="Mavromatis K."/>
            <person name="Mikhailova N."/>
            <person name="Pati A."/>
            <person name="Sims D."/>
            <person name="Meincke L."/>
            <person name="Brettin T."/>
            <person name="Detter J."/>
            <person name="Chen A."/>
            <person name="Palaniappan K."/>
            <person name="Land M."/>
            <person name="Hauser L."/>
            <person name="Chang Y."/>
            <person name="Jeffries C."/>
            <person name="Rohde M."/>
            <person name="Lang E."/>
            <person name="Spring S."/>
            <person name="Goker M."/>
            <person name="Woyke T."/>
            <person name="Bristow J."/>
            <person name="Eisen J."/>
            <person name="Markowitz V."/>
            <person name="Hugenholtz P."/>
            <person name="Kyrpides N."/>
            <person name="Klenk H."/>
        </authorList>
    </citation>
    <scope>NUCLEOTIDE SEQUENCE [LARGE SCALE GENOMIC DNA]</scope>
    <source>
        <strain evidence="2">ATCC BAA-671 / DSM 16294 / JCM 11897 / OK10</strain>
    </source>
</reference>
<dbReference type="OrthoDB" id="8453791at2"/>
<keyword evidence="2" id="KW-1185">Reference proteome</keyword>
<dbReference type="KEGG" id="sua:Saut_2007"/>
<gene>
    <name evidence="1" type="ordered locus">Saut_2007</name>
</gene>
<protein>
    <submittedName>
        <fullName evidence="1">Uncharacterized protein</fullName>
    </submittedName>
</protein>
<dbReference type="Proteomes" id="UP000007803">
    <property type="component" value="Chromosome"/>
</dbReference>
<name>E0URG4_SULAO</name>
<accession>E0URG4</accession>
<dbReference type="STRING" id="563040.Saut_2007"/>
<dbReference type="HOGENOM" id="CLU_070332_0_0_7"/>